<dbReference type="SUPFAM" id="SSF56112">
    <property type="entry name" value="Protein kinase-like (PK-like)"/>
    <property type="match status" value="1"/>
</dbReference>
<dbReference type="PANTHER" id="PTHR38248:SF2">
    <property type="entry name" value="FUNK1 11"/>
    <property type="match status" value="1"/>
</dbReference>
<sequence length="688" mass="78592">MKKAFVGRVPDESKVTEFLEHCSLYDNSAKRWRDIPDEKIQHENVLYSPIREILQAVVDYFGYSDSREVFDTHKVQYPSHRQEGSGNNDATKDLKSSPDIMIRARGSVSKNFMFKPEPLKRQDYTRGISPTEVKTQRNRRLFDNICQTAVYARQCFIQQHNRKAVYCLIITEKIVQICMFDRSGVYHSVDINIHENAADFVRLILGVVSPDEEVVGFDTTVFWDKKTNERFLTTVNHRNEFVRYKLACTRPVFYRRAIVGRGTCCWKVMDAQGNLFIVKDAWRSRGRVPEAEFIESVKGLVGVGQMVAFEDRDHISDLRGIEMATIPEDLKSAFRDRILARITSKYGGQPIDMFNSAQEVLYAFRDAIAGHRNLWNAKILHRDVSVNNILIGANPFDIGNRGLIIDLDMAIRIDRDKSLAGQDFRTGTRAFQSVNVLNSYSSETSTVPHDYLDDLESFFYVLCWICCGHDRPKPQDFTGRHPTSLPEKTNPRKIVPFPAYLIKWETHDPSQAADSKRSMFIVPRFTYRITTLFKEEAGPVFPNLLEKLYQFFKEHMVRKMAFLDDDTRPSLMELVPTAAGHYEAVLKIFDDAIAEFLSFTASVKAQEHTEALASTPAAPAPTTPTKRHSARLPLSDYPPNGSVSQGSRPFRKRASDSELPLDESPMAKKSRTYSQSKLSLSISLNDED</sequence>
<name>A0A067TRD1_GALM3</name>
<dbReference type="Pfam" id="PF17667">
    <property type="entry name" value="Pkinase_fungal"/>
    <property type="match status" value="1"/>
</dbReference>
<evidence type="ECO:0000259" key="2">
    <source>
        <dbReference type="PROSITE" id="PS50011"/>
    </source>
</evidence>
<dbReference type="InterPro" id="IPR011009">
    <property type="entry name" value="Kinase-like_dom_sf"/>
</dbReference>
<dbReference type="PROSITE" id="PS00109">
    <property type="entry name" value="PROTEIN_KINASE_TYR"/>
    <property type="match status" value="1"/>
</dbReference>
<dbReference type="AlphaFoldDB" id="A0A067TRD1"/>
<dbReference type="EMBL" id="KL142367">
    <property type="protein sequence ID" value="KDR85790.1"/>
    <property type="molecule type" value="Genomic_DNA"/>
</dbReference>
<feature type="compositionally biased region" description="Polar residues" evidence="1">
    <location>
        <begin position="672"/>
        <end position="688"/>
    </location>
</feature>
<gene>
    <name evidence="3" type="ORF">GALMADRAFT_234869</name>
</gene>
<evidence type="ECO:0000313" key="3">
    <source>
        <dbReference type="EMBL" id="KDR85790.1"/>
    </source>
</evidence>
<dbReference type="InterPro" id="IPR000719">
    <property type="entry name" value="Prot_kinase_dom"/>
</dbReference>
<dbReference type="PROSITE" id="PS50011">
    <property type="entry name" value="PROTEIN_KINASE_DOM"/>
    <property type="match status" value="1"/>
</dbReference>
<dbReference type="PANTHER" id="PTHR38248">
    <property type="entry name" value="FUNK1 6"/>
    <property type="match status" value="1"/>
</dbReference>
<dbReference type="InterPro" id="IPR008266">
    <property type="entry name" value="Tyr_kinase_AS"/>
</dbReference>
<dbReference type="HOGENOM" id="CLU_005513_6_0_1"/>
<reference evidence="4" key="1">
    <citation type="journal article" date="2014" name="Proc. Natl. Acad. Sci. U.S.A.">
        <title>Extensive sampling of basidiomycete genomes demonstrates inadequacy of the white-rot/brown-rot paradigm for wood decay fungi.</title>
        <authorList>
            <person name="Riley R."/>
            <person name="Salamov A.A."/>
            <person name="Brown D.W."/>
            <person name="Nagy L.G."/>
            <person name="Floudas D."/>
            <person name="Held B.W."/>
            <person name="Levasseur A."/>
            <person name="Lombard V."/>
            <person name="Morin E."/>
            <person name="Otillar R."/>
            <person name="Lindquist E.A."/>
            <person name="Sun H."/>
            <person name="LaButti K.M."/>
            <person name="Schmutz J."/>
            <person name="Jabbour D."/>
            <person name="Luo H."/>
            <person name="Baker S.E."/>
            <person name="Pisabarro A.G."/>
            <person name="Walton J.D."/>
            <person name="Blanchette R.A."/>
            <person name="Henrissat B."/>
            <person name="Martin F."/>
            <person name="Cullen D."/>
            <person name="Hibbett D.S."/>
            <person name="Grigoriev I.V."/>
        </authorList>
    </citation>
    <scope>NUCLEOTIDE SEQUENCE [LARGE SCALE GENOMIC DNA]</scope>
    <source>
        <strain evidence="4">CBS 339.88</strain>
    </source>
</reference>
<dbReference type="GO" id="GO:0004672">
    <property type="term" value="F:protein kinase activity"/>
    <property type="evidence" value="ECO:0007669"/>
    <property type="project" value="InterPro"/>
</dbReference>
<organism evidence="3 4">
    <name type="scientific">Galerina marginata (strain CBS 339.88)</name>
    <dbReference type="NCBI Taxonomy" id="685588"/>
    <lineage>
        <taxon>Eukaryota</taxon>
        <taxon>Fungi</taxon>
        <taxon>Dikarya</taxon>
        <taxon>Basidiomycota</taxon>
        <taxon>Agaricomycotina</taxon>
        <taxon>Agaricomycetes</taxon>
        <taxon>Agaricomycetidae</taxon>
        <taxon>Agaricales</taxon>
        <taxon>Agaricineae</taxon>
        <taxon>Strophariaceae</taxon>
        <taxon>Galerina</taxon>
    </lineage>
</organism>
<feature type="region of interest" description="Disordered" evidence="1">
    <location>
        <begin position="610"/>
        <end position="688"/>
    </location>
</feature>
<accession>A0A067TRD1</accession>
<dbReference type="InterPro" id="IPR040976">
    <property type="entry name" value="Pkinase_fungal"/>
</dbReference>
<dbReference type="Proteomes" id="UP000027222">
    <property type="component" value="Unassembled WGS sequence"/>
</dbReference>
<dbReference type="GO" id="GO:0005524">
    <property type="term" value="F:ATP binding"/>
    <property type="evidence" value="ECO:0007669"/>
    <property type="project" value="InterPro"/>
</dbReference>
<evidence type="ECO:0000313" key="4">
    <source>
        <dbReference type="Proteomes" id="UP000027222"/>
    </source>
</evidence>
<feature type="domain" description="Protein kinase" evidence="2">
    <location>
        <begin position="253"/>
        <end position="586"/>
    </location>
</feature>
<dbReference type="Gene3D" id="1.10.510.10">
    <property type="entry name" value="Transferase(Phosphotransferase) domain 1"/>
    <property type="match status" value="1"/>
</dbReference>
<dbReference type="OrthoDB" id="5584477at2759"/>
<keyword evidence="4" id="KW-1185">Reference proteome</keyword>
<dbReference type="STRING" id="685588.A0A067TRD1"/>
<evidence type="ECO:0000256" key="1">
    <source>
        <dbReference type="SAM" id="MobiDB-lite"/>
    </source>
</evidence>
<proteinExistence type="predicted"/>
<protein>
    <recommendedName>
        <fullName evidence="2">Protein kinase domain-containing protein</fullName>
    </recommendedName>
</protein>